<keyword evidence="3" id="KW-0813">Transport</keyword>
<evidence type="ECO:0000256" key="5">
    <source>
        <dbReference type="ARBA" id="ARBA00022989"/>
    </source>
</evidence>
<feature type="transmembrane region" description="Helical" evidence="7">
    <location>
        <begin position="239"/>
        <end position="262"/>
    </location>
</feature>
<evidence type="ECO:0000256" key="4">
    <source>
        <dbReference type="ARBA" id="ARBA00022692"/>
    </source>
</evidence>
<organism evidence="9 10">
    <name type="scientific">Aerophobetes bacterium</name>
    <dbReference type="NCBI Taxonomy" id="2030807"/>
    <lineage>
        <taxon>Bacteria</taxon>
        <taxon>Candidatus Aerophobota</taxon>
    </lineage>
</organism>
<evidence type="ECO:0000256" key="7">
    <source>
        <dbReference type="SAM" id="Phobius"/>
    </source>
</evidence>
<feature type="transmembrane region" description="Helical" evidence="7">
    <location>
        <begin position="298"/>
        <end position="319"/>
    </location>
</feature>
<feature type="non-terminal residue" evidence="9">
    <location>
        <position position="386"/>
    </location>
</feature>
<evidence type="ECO:0000313" key="9">
    <source>
        <dbReference type="EMBL" id="TET44454.1"/>
    </source>
</evidence>
<feature type="transmembrane region" description="Helical" evidence="7">
    <location>
        <begin position="160"/>
        <end position="178"/>
    </location>
</feature>
<evidence type="ECO:0000256" key="2">
    <source>
        <dbReference type="ARBA" id="ARBA00008335"/>
    </source>
</evidence>
<keyword evidence="6 7" id="KW-0472">Membrane</keyword>
<dbReference type="GO" id="GO:0022857">
    <property type="term" value="F:transmembrane transporter activity"/>
    <property type="evidence" value="ECO:0007669"/>
    <property type="project" value="InterPro"/>
</dbReference>
<reference evidence="9 10" key="1">
    <citation type="submission" date="2019-03" db="EMBL/GenBank/DDBJ databases">
        <title>Metabolic potential of uncultured bacteria and archaea associated with petroleum seepage in deep-sea sediments.</title>
        <authorList>
            <person name="Dong X."/>
            <person name="Hubert C."/>
        </authorList>
    </citation>
    <scope>NUCLEOTIDE SEQUENCE [LARGE SCALE GENOMIC DNA]</scope>
    <source>
        <strain evidence="9">E29_bin78</strain>
    </source>
</reference>
<evidence type="ECO:0000256" key="1">
    <source>
        <dbReference type="ARBA" id="ARBA00004127"/>
    </source>
</evidence>
<comment type="similarity">
    <text evidence="2">Belongs to the major facilitator superfamily.</text>
</comment>
<proteinExistence type="inferred from homology"/>
<feature type="transmembrane region" description="Helical" evidence="7">
    <location>
        <begin position="331"/>
        <end position="350"/>
    </location>
</feature>
<feature type="transmembrane region" description="Helical" evidence="7">
    <location>
        <begin position="98"/>
        <end position="118"/>
    </location>
</feature>
<dbReference type="InterPro" id="IPR020846">
    <property type="entry name" value="MFS_dom"/>
</dbReference>
<dbReference type="Proteomes" id="UP000320679">
    <property type="component" value="Unassembled WGS sequence"/>
</dbReference>
<dbReference type="Gene3D" id="1.20.1250.20">
    <property type="entry name" value="MFS general substrate transporter like domains"/>
    <property type="match status" value="2"/>
</dbReference>
<accession>A0A523UPI6</accession>
<evidence type="ECO:0000256" key="3">
    <source>
        <dbReference type="ARBA" id="ARBA00022448"/>
    </source>
</evidence>
<dbReference type="EMBL" id="SOJK01000215">
    <property type="protein sequence ID" value="TET44454.1"/>
    <property type="molecule type" value="Genomic_DNA"/>
</dbReference>
<dbReference type="InterPro" id="IPR051788">
    <property type="entry name" value="MFS_Transporter"/>
</dbReference>
<evidence type="ECO:0000259" key="8">
    <source>
        <dbReference type="PROSITE" id="PS50850"/>
    </source>
</evidence>
<dbReference type="PANTHER" id="PTHR23514">
    <property type="entry name" value="BYPASS OF STOP CODON PROTEIN 6"/>
    <property type="match status" value="1"/>
</dbReference>
<dbReference type="GO" id="GO:0012505">
    <property type="term" value="C:endomembrane system"/>
    <property type="evidence" value="ECO:0007669"/>
    <property type="project" value="UniProtKB-SubCell"/>
</dbReference>
<gene>
    <name evidence="9" type="ORF">E3J59_05050</name>
</gene>
<feature type="transmembrane region" description="Helical" evidence="7">
    <location>
        <begin position="274"/>
        <end position="292"/>
    </location>
</feature>
<keyword evidence="4 7" id="KW-0812">Transmembrane</keyword>
<dbReference type="AlphaFoldDB" id="A0A523UPI6"/>
<dbReference type="InterPro" id="IPR011701">
    <property type="entry name" value="MFS"/>
</dbReference>
<comment type="subcellular location">
    <subcellularLocation>
        <location evidence="1">Endomembrane system</location>
        <topology evidence="1">Multi-pass membrane protein</topology>
    </subcellularLocation>
</comment>
<dbReference type="InterPro" id="IPR036259">
    <property type="entry name" value="MFS_trans_sf"/>
</dbReference>
<feature type="transmembrane region" description="Helical" evidence="7">
    <location>
        <begin position="130"/>
        <end position="154"/>
    </location>
</feature>
<feature type="transmembrane region" description="Helical" evidence="7">
    <location>
        <begin position="362"/>
        <end position="380"/>
    </location>
</feature>
<dbReference type="Pfam" id="PF07690">
    <property type="entry name" value="MFS_1"/>
    <property type="match status" value="1"/>
</dbReference>
<evidence type="ECO:0000256" key="6">
    <source>
        <dbReference type="ARBA" id="ARBA00023136"/>
    </source>
</evidence>
<dbReference type="PROSITE" id="PS50850">
    <property type="entry name" value="MFS"/>
    <property type="match status" value="1"/>
</dbReference>
<sequence>MKNTKLIAASSLTMLIVALTSAIIGPLLVPMSESFKLNLSQAGSLVSFRFLGFFLSSVLIGLFWQRSRAGLFLVGSSFLLSLALLTIGFWPVLPVVCVLLFAVGLSGGLVHTGVDSLLSEIYPEVRTKVLNLVHIFFGVGAFLGPIMVGTVLWFFGWWNLVYYLVGMGALVLFFLFLTQNLKETQETFVQTQTGARTNLTYLTKSVPFWLLTIGMFFYVGSEVSLSSWVPMFMAKVRNTSTVVAGYTNSVFWIALLVGRLVFVYLSGKISTSRLLALAALGATVFAIGVFSIASHILIITFLACTGFFASGIYPTVLALGGHTFPNRIGMITAILTAAGSLGGICFPWLVGFGSEYLGLGRGIFMIPVLMGFAAAAFVYFEGRLIK</sequence>
<feature type="transmembrane region" description="Helical" evidence="7">
    <location>
        <begin position="46"/>
        <end position="64"/>
    </location>
</feature>
<keyword evidence="5 7" id="KW-1133">Transmembrane helix</keyword>
<protein>
    <submittedName>
        <fullName evidence="9">MFS transporter</fullName>
    </submittedName>
</protein>
<feature type="transmembrane region" description="Helical" evidence="7">
    <location>
        <begin position="199"/>
        <end position="219"/>
    </location>
</feature>
<evidence type="ECO:0000313" key="10">
    <source>
        <dbReference type="Proteomes" id="UP000320679"/>
    </source>
</evidence>
<name>A0A523UPI6_UNCAE</name>
<dbReference type="PANTHER" id="PTHR23514:SF3">
    <property type="entry name" value="BYPASS OF STOP CODON PROTEIN 6"/>
    <property type="match status" value="1"/>
</dbReference>
<feature type="domain" description="Major facilitator superfamily (MFS) profile" evidence="8">
    <location>
        <begin position="6"/>
        <end position="386"/>
    </location>
</feature>
<comment type="caution">
    <text evidence="9">The sequence shown here is derived from an EMBL/GenBank/DDBJ whole genome shotgun (WGS) entry which is preliminary data.</text>
</comment>
<dbReference type="GO" id="GO:0016020">
    <property type="term" value="C:membrane"/>
    <property type="evidence" value="ECO:0007669"/>
    <property type="project" value="TreeGrafter"/>
</dbReference>
<dbReference type="SUPFAM" id="SSF103473">
    <property type="entry name" value="MFS general substrate transporter"/>
    <property type="match status" value="1"/>
</dbReference>
<feature type="transmembrane region" description="Helical" evidence="7">
    <location>
        <begin position="71"/>
        <end position="92"/>
    </location>
</feature>